<dbReference type="Gene3D" id="3.40.50.880">
    <property type="match status" value="1"/>
</dbReference>
<sequence>MTRLYLSSYRLGHRADRLRWTGPGAGRALVVMNALDVYHSDRLLSWDREADDLASLGYGAAELDLRDPGNLIDRLASADLLWVVGGNAFVLARAMATAEFRRAFTSIPDDERPTYAGYSAGACVAGPDLAGIDLIDDPGPSSSVETLEFITERIVPHWRSEHPEAPAAELVVAELTRRELAHLTLRDGDDHLVGW</sequence>
<evidence type="ECO:0008006" key="7">
    <source>
        <dbReference type="Google" id="ProtNLM"/>
    </source>
</evidence>
<accession>A0ABQ6K3I4</accession>
<dbReference type="EMBL" id="BSVB01000001">
    <property type="protein sequence ID" value="GMA93640.1"/>
    <property type="molecule type" value="Genomic_DNA"/>
</dbReference>
<protein>
    <recommendedName>
        <fullName evidence="7">Peptidase</fullName>
    </recommendedName>
</protein>
<proteinExistence type="inferred from homology"/>
<evidence type="ECO:0000256" key="1">
    <source>
        <dbReference type="ARBA" id="ARBA00006534"/>
    </source>
</evidence>
<dbReference type="Pfam" id="PF03575">
    <property type="entry name" value="Peptidase_S51"/>
    <property type="match status" value="1"/>
</dbReference>
<evidence type="ECO:0000313" key="5">
    <source>
        <dbReference type="EMBL" id="GMA93640.1"/>
    </source>
</evidence>
<keyword evidence="4" id="KW-0720">Serine protease</keyword>
<evidence type="ECO:0000256" key="3">
    <source>
        <dbReference type="ARBA" id="ARBA00022801"/>
    </source>
</evidence>
<evidence type="ECO:0000256" key="4">
    <source>
        <dbReference type="ARBA" id="ARBA00022825"/>
    </source>
</evidence>
<dbReference type="InterPro" id="IPR005320">
    <property type="entry name" value="Peptidase_S51"/>
</dbReference>
<dbReference type="SUPFAM" id="SSF52317">
    <property type="entry name" value="Class I glutamine amidotransferase-like"/>
    <property type="match status" value="1"/>
</dbReference>
<name>A0ABQ6K3I4_9MICO</name>
<dbReference type="InterPro" id="IPR029062">
    <property type="entry name" value="Class_I_gatase-like"/>
</dbReference>
<keyword evidence="3" id="KW-0378">Hydrolase</keyword>
<comment type="similarity">
    <text evidence="1">Belongs to the peptidase S51 family.</text>
</comment>
<evidence type="ECO:0000313" key="6">
    <source>
        <dbReference type="Proteomes" id="UP001157034"/>
    </source>
</evidence>
<keyword evidence="2" id="KW-0645">Protease</keyword>
<dbReference type="Proteomes" id="UP001157034">
    <property type="component" value="Unassembled WGS sequence"/>
</dbReference>
<keyword evidence="6" id="KW-1185">Reference proteome</keyword>
<evidence type="ECO:0000256" key="2">
    <source>
        <dbReference type="ARBA" id="ARBA00022670"/>
    </source>
</evidence>
<organism evidence="5 6">
    <name type="scientific">Pseudolysinimonas kribbensis</name>
    <dbReference type="NCBI Taxonomy" id="433641"/>
    <lineage>
        <taxon>Bacteria</taxon>
        <taxon>Bacillati</taxon>
        <taxon>Actinomycetota</taxon>
        <taxon>Actinomycetes</taxon>
        <taxon>Micrococcales</taxon>
        <taxon>Microbacteriaceae</taxon>
        <taxon>Pseudolysinimonas</taxon>
    </lineage>
</organism>
<comment type="caution">
    <text evidence="5">The sequence shown here is derived from an EMBL/GenBank/DDBJ whole genome shotgun (WGS) entry which is preliminary data.</text>
</comment>
<gene>
    <name evidence="5" type="ORF">GCM10025881_04640</name>
</gene>
<reference evidence="6" key="1">
    <citation type="journal article" date="2019" name="Int. J. Syst. Evol. Microbiol.">
        <title>The Global Catalogue of Microorganisms (GCM) 10K type strain sequencing project: providing services to taxonomists for standard genome sequencing and annotation.</title>
        <authorList>
            <consortium name="The Broad Institute Genomics Platform"/>
            <consortium name="The Broad Institute Genome Sequencing Center for Infectious Disease"/>
            <person name="Wu L."/>
            <person name="Ma J."/>
        </authorList>
    </citation>
    <scope>NUCLEOTIDE SEQUENCE [LARGE SCALE GENOMIC DNA]</scope>
    <source>
        <strain evidence="6">NBRC 108894</strain>
    </source>
</reference>